<dbReference type="SUPFAM" id="SSF48019">
    <property type="entry name" value="post-AAA+ oligomerization domain-like"/>
    <property type="match status" value="1"/>
</dbReference>
<keyword evidence="5" id="KW-0235">DNA replication</keyword>
<dbReference type="Gene3D" id="1.10.8.60">
    <property type="match status" value="1"/>
</dbReference>
<dbReference type="EMBL" id="JBAWKY010000002">
    <property type="protein sequence ID" value="MEI4462351.1"/>
    <property type="molecule type" value="Genomic_DNA"/>
</dbReference>
<dbReference type="Pfam" id="PF21694">
    <property type="entry name" value="DNA_pol3_delta_C"/>
    <property type="match status" value="1"/>
</dbReference>
<evidence type="ECO:0000256" key="2">
    <source>
        <dbReference type="ARBA" id="ARBA00017703"/>
    </source>
</evidence>
<evidence type="ECO:0000256" key="7">
    <source>
        <dbReference type="ARBA" id="ARBA00034754"/>
    </source>
</evidence>
<evidence type="ECO:0000313" key="12">
    <source>
        <dbReference type="EMBL" id="KTR28628.1"/>
    </source>
</evidence>
<reference evidence="13 16" key="3">
    <citation type="submission" date="2023-12" db="EMBL/GenBank/DDBJ databases">
        <authorList>
            <person name="Easwaran N."/>
            <person name="Lazarus H.P.S."/>
        </authorList>
    </citation>
    <scope>NUCLEOTIDE SEQUENCE [LARGE SCALE GENOMIC DNA]</scope>
    <source>
        <strain evidence="13 16">VIT-2023</strain>
    </source>
</reference>
<keyword evidence="16" id="KW-1185">Reference proteome</keyword>
<comment type="catalytic activity">
    <reaction evidence="8">
        <text>DNA(n) + a 2'-deoxyribonucleoside 5'-triphosphate = DNA(n+1) + diphosphate</text>
        <dbReference type="Rhea" id="RHEA:22508"/>
        <dbReference type="Rhea" id="RHEA-COMP:17339"/>
        <dbReference type="Rhea" id="RHEA-COMP:17340"/>
        <dbReference type="ChEBI" id="CHEBI:33019"/>
        <dbReference type="ChEBI" id="CHEBI:61560"/>
        <dbReference type="ChEBI" id="CHEBI:173112"/>
        <dbReference type="EC" id="2.7.7.7"/>
    </reaction>
</comment>
<dbReference type="OrthoDB" id="9775929at2"/>
<dbReference type="EMBL" id="LNQL01000002">
    <property type="protein sequence ID" value="KSU49107.1"/>
    <property type="molecule type" value="Genomic_DNA"/>
</dbReference>
<dbReference type="Pfam" id="PF06144">
    <property type="entry name" value="DNA_pol3_delta"/>
    <property type="match status" value="1"/>
</dbReference>
<evidence type="ECO:0000259" key="10">
    <source>
        <dbReference type="Pfam" id="PF21694"/>
    </source>
</evidence>
<keyword evidence="6" id="KW-0239">DNA-directed DNA polymerase</keyword>
<comment type="similarity">
    <text evidence="7">Belongs to the DNA polymerase HolA subunit family.</text>
</comment>
<keyword evidence="4 13" id="KW-0548">Nucleotidyltransferase</keyword>
<dbReference type="Gene3D" id="3.40.50.300">
    <property type="entry name" value="P-loop containing nucleotide triphosphate hydrolases"/>
    <property type="match status" value="1"/>
</dbReference>
<reference evidence="11 14" key="1">
    <citation type="journal article" date="2015" name="Int. J. Syst. Evol. Microbiol.">
        <title>Exiguobacterium enclense sp. nov., isolated from sediment.</title>
        <authorList>
            <person name="Dastager S.G."/>
            <person name="Mawlankar R."/>
            <person name="Sonalkar V.V."/>
            <person name="Thorat M.N."/>
            <person name="Mual P."/>
            <person name="Verma A."/>
            <person name="Krishnamurthi S."/>
            <person name="Tang S.K."/>
            <person name="Li W.J."/>
        </authorList>
    </citation>
    <scope>NUCLEOTIDE SEQUENCE [LARGE SCALE GENOMIC DNA]</scope>
    <source>
        <strain evidence="11 14">NIO-1109</strain>
    </source>
</reference>
<reference evidence="12 15" key="2">
    <citation type="journal article" date="2016" name="Front. Microbiol.">
        <title>Genomic Resource of Rice Seed Associated Bacteria.</title>
        <authorList>
            <person name="Midha S."/>
            <person name="Bansal K."/>
            <person name="Sharma S."/>
            <person name="Kumar N."/>
            <person name="Patil P.P."/>
            <person name="Chaudhry V."/>
            <person name="Patil P.B."/>
        </authorList>
    </citation>
    <scope>NUCLEOTIDE SEQUENCE [LARGE SCALE GENOMIC DNA]</scope>
    <source>
        <strain evidence="12 15">RSA11</strain>
    </source>
</reference>
<dbReference type="InterPro" id="IPR008921">
    <property type="entry name" value="DNA_pol3_clamp-load_cplx_C"/>
</dbReference>
<sequence length="333" mass="38189">MKTPWLVNGKLANLYLLYGTERHLLEEWEREIVKAALPDGERFDYMKIDLNDQPLDAVLDEAETVPFLSDYRVVVAKPATFLTGAKDKKQHNLERLADYILQPADYAVVVLIVEAEKLDERKTVVKRLKERATVLEAKKPTTEELFRFVLDAVNDKGYRMERPAIERLIFLTAEMWGTLAHELEKLMLFAGDRPTIEIEDVDLLVPRTLEDNVFQLTDYLMKRQLEPAIRLIRDLEKQGQEVLALLGLMARQYRMMLLSKRLAEQGYGERQIASKVGAHPYAIKLALQSAKRFTFAQLEQALIAITTTDEGMKTGRGDKKILFDALIVRLATL</sequence>
<evidence type="ECO:0000256" key="5">
    <source>
        <dbReference type="ARBA" id="ARBA00022705"/>
    </source>
</evidence>
<evidence type="ECO:0000313" key="11">
    <source>
        <dbReference type="EMBL" id="KSU49107.1"/>
    </source>
</evidence>
<dbReference type="Proteomes" id="UP000072605">
    <property type="component" value="Unassembled WGS sequence"/>
</dbReference>
<dbReference type="Proteomes" id="UP000053797">
    <property type="component" value="Unassembled WGS sequence"/>
</dbReference>
<evidence type="ECO:0000256" key="4">
    <source>
        <dbReference type="ARBA" id="ARBA00022695"/>
    </source>
</evidence>
<evidence type="ECO:0000313" key="13">
    <source>
        <dbReference type="EMBL" id="MEI4462351.1"/>
    </source>
</evidence>
<dbReference type="Gene3D" id="1.20.272.10">
    <property type="match status" value="1"/>
</dbReference>
<dbReference type="PANTHER" id="PTHR34388:SF1">
    <property type="entry name" value="DNA POLYMERASE III SUBUNIT DELTA"/>
    <property type="match status" value="1"/>
</dbReference>
<dbReference type="Proteomes" id="UP001387110">
    <property type="component" value="Unassembled WGS sequence"/>
</dbReference>
<dbReference type="EC" id="2.7.7.7" evidence="1"/>
<dbReference type="GO" id="GO:0006261">
    <property type="term" value="P:DNA-templated DNA replication"/>
    <property type="evidence" value="ECO:0007669"/>
    <property type="project" value="TreeGrafter"/>
</dbReference>
<comment type="caution">
    <text evidence="11">The sequence shown here is derived from an EMBL/GenBank/DDBJ whole genome shotgun (WGS) entry which is preliminary data.</text>
</comment>
<dbReference type="GO" id="GO:0009360">
    <property type="term" value="C:DNA polymerase III complex"/>
    <property type="evidence" value="ECO:0007669"/>
    <property type="project" value="InterPro"/>
</dbReference>
<evidence type="ECO:0000313" key="14">
    <source>
        <dbReference type="Proteomes" id="UP000053797"/>
    </source>
</evidence>
<evidence type="ECO:0000256" key="8">
    <source>
        <dbReference type="ARBA" id="ARBA00049244"/>
    </source>
</evidence>
<dbReference type="AlphaFoldDB" id="A0A0V8GFS0"/>
<proteinExistence type="inferred from homology"/>
<keyword evidence="3 13" id="KW-0808">Transferase</keyword>
<dbReference type="SUPFAM" id="SSF52540">
    <property type="entry name" value="P-loop containing nucleoside triphosphate hydrolases"/>
    <property type="match status" value="1"/>
</dbReference>
<evidence type="ECO:0000256" key="6">
    <source>
        <dbReference type="ARBA" id="ARBA00022932"/>
    </source>
</evidence>
<feature type="domain" description="DNA polymerase III delta N-terminal" evidence="9">
    <location>
        <begin position="15"/>
        <end position="138"/>
    </location>
</feature>
<dbReference type="RefSeq" id="WP_023467432.1">
    <property type="nucleotide sequence ID" value="NZ_FMYN01000002.1"/>
</dbReference>
<evidence type="ECO:0000259" key="9">
    <source>
        <dbReference type="Pfam" id="PF06144"/>
    </source>
</evidence>
<dbReference type="EMBL" id="LDQV01000003">
    <property type="protein sequence ID" value="KTR28628.1"/>
    <property type="molecule type" value="Genomic_DNA"/>
</dbReference>
<dbReference type="GO" id="GO:0003677">
    <property type="term" value="F:DNA binding"/>
    <property type="evidence" value="ECO:0007669"/>
    <property type="project" value="InterPro"/>
</dbReference>
<dbReference type="NCBIfam" id="TIGR01128">
    <property type="entry name" value="holA"/>
    <property type="match status" value="1"/>
</dbReference>
<dbReference type="InterPro" id="IPR048466">
    <property type="entry name" value="DNA_pol3_delta-like_C"/>
</dbReference>
<name>A0A0V8GFS0_9BACL</name>
<evidence type="ECO:0000256" key="1">
    <source>
        <dbReference type="ARBA" id="ARBA00012417"/>
    </source>
</evidence>
<protein>
    <recommendedName>
        <fullName evidence="2">DNA polymerase III subunit delta</fullName>
        <ecNumber evidence="1">2.7.7.7</ecNumber>
    </recommendedName>
</protein>
<accession>A0A0V8GFS0</accession>
<evidence type="ECO:0000313" key="15">
    <source>
        <dbReference type="Proteomes" id="UP000072605"/>
    </source>
</evidence>
<dbReference type="InterPro" id="IPR027417">
    <property type="entry name" value="P-loop_NTPase"/>
</dbReference>
<evidence type="ECO:0000256" key="3">
    <source>
        <dbReference type="ARBA" id="ARBA00022679"/>
    </source>
</evidence>
<dbReference type="InterPro" id="IPR005790">
    <property type="entry name" value="DNA_polIII_delta"/>
</dbReference>
<organism evidence="11 14">
    <name type="scientific">Exiguobacterium indicum</name>
    <dbReference type="NCBI Taxonomy" id="296995"/>
    <lineage>
        <taxon>Bacteria</taxon>
        <taxon>Bacillati</taxon>
        <taxon>Bacillota</taxon>
        <taxon>Bacilli</taxon>
        <taxon>Bacillales</taxon>
        <taxon>Bacillales Family XII. Incertae Sedis</taxon>
        <taxon>Exiguobacterium</taxon>
    </lineage>
</organism>
<dbReference type="InterPro" id="IPR010372">
    <property type="entry name" value="DNA_pol3_delta_N"/>
</dbReference>
<gene>
    <name evidence="13" type="primary">holA</name>
    <name evidence="11" type="ORF">AS033_06955</name>
    <name evidence="12" type="ORF">RSA11_00710</name>
    <name evidence="13" type="ORF">SZL87_07960</name>
</gene>
<feature type="domain" description="DNA polymerase III delta subunit-like C-terminal" evidence="10">
    <location>
        <begin position="210"/>
        <end position="330"/>
    </location>
</feature>
<dbReference type="PANTHER" id="PTHR34388">
    <property type="entry name" value="DNA POLYMERASE III SUBUNIT DELTA"/>
    <property type="match status" value="1"/>
</dbReference>
<dbReference type="GeneID" id="90835950"/>
<dbReference type="GO" id="GO:0003887">
    <property type="term" value="F:DNA-directed DNA polymerase activity"/>
    <property type="evidence" value="ECO:0007669"/>
    <property type="project" value="UniProtKB-KW"/>
</dbReference>
<evidence type="ECO:0000313" key="16">
    <source>
        <dbReference type="Proteomes" id="UP001387110"/>
    </source>
</evidence>